<dbReference type="SUPFAM" id="SSF53756">
    <property type="entry name" value="UDP-Glycosyltransferase/glycogen phosphorylase"/>
    <property type="match status" value="1"/>
</dbReference>
<proteinExistence type="predicted"/>
<dbReference type="Proteomes" id="UP000306409">
    <property type="component" value="Chromosome"/>
</dbReference>
<dbReference type="AlphaFoldDB" id="A0A4U7JHC3"/>
<evidence type="ECO:0000313" key="1">
    <source>
        <dbReference type="EMBL" id="QNU66082.1"/>
    </source>
</evidence>
<protein>
    <submittedName>
        <fullName evidence="1">Uncharacterized protein</fullName>
    </submittedName>
</protein>
<gene>
    <name evidence="1" type="ORF">EHE19_014495</name>
</gene>
<dbReference type="KEGG" id="rher:EHE19_014495"/>
<sequence>MNKVLIIVLSEISAGELTIGYEFGSRLDKNKCQVKFLVPSKFVSYLQERGQDYISLNINDGAFINKTIVDNLINSYKPDYILLSDIYTIEYSRLWSGVSMQMLKQYAIPILGIDEYEYLSTKCKPDYYGGNFEILPPLLDDCDYVIRNCPLNINRTSQDQKVKCFSLYDRDLELSIERKLEVRKKLGVSECNKMIMYSSSSWESINFHDMPSLGMLMKWLPTILHNYLKDLNVPITLVHVGPNKWDIDINQCGKVTYMNFGYLNPTEFDECLLSSDLFITTNVVSVTLSKAIFGSIPCIVFQNYKNIDFAKLQKTLLKRPEWYQKMAKDIKCVFPFRAGFFGWFRLLEAVLSDNEYTDTYEVVQLFKYDEVLEKLQEYLFNEDKVTVLKEKQKEYISKVLKLTTPQQIIDEIEQERHNK</sequence>
<dbReference type="RefSeq" id="WP_137696830.1">
    <property type="nucleotide sequence ID" value="NZ_CP061336.1"/>
</dbReference>
<organism evidence="1 2">
    <name type="scientific">Ruminiclostridium herbifermentans</name>
    <dbReference type="NCBI Taxonomy" id="2488810"/>
    <lineage>
        <taxon>Bacteria</taxon>
        <taxon>Bacillati</taxon>
        <taxon>Bacillota</taxon>
        <taxon>Clostridia</taxon>
        <taxon>Eubacteriales</taxon>
        <taxon>Oscillospiraceae</taxon>
        <taxon>Ruminiclostridium</taxon>
    </lineage>
</organism>
<keyword evidence="2" id="KW-1185">Reference proteome</keyword>
<dbReference type="InterPro" id="IPR045945">
    <property type="entry name" value="DUF6365"/>
</dbReference>
<dbReference type="EMBL" id="CP061336">
    <property type="protein sequence ID" value="QNU66082.1"/>
    <property type="molecule type" value="Genomic_DNA"/>
</dbReference>
<evidence type="ECO:0000313" key="2">
    <source>
        <dbReference type="Proteomes" id="UP000306409"/>
    </source>
</evidence>
<dbReference type="Pfam" id="PF19892">
    <property type="entry name" value="DUF6365"/>
    <property type="match status" value="1"/>
</dbReference>
<name>A0A4U7JHC3_9FIRM</name>
<reference evidence="1 2" key="1">
    <citation type="submission" date="2020-09" db="EMBL/GenBank/DDBJ databases">
        <title>Characterization and genome sequencing of Ruminiclostridium sp. nov. MA18.</title>
        <authorList>
            <person name="Rettenmaier R."/>
            <person name="Kowollik M.-L."/>
            <person name="Liebl W."/>
            <person name="Zverlov V."/>
        </authorList>
    </citation>
    <scope>NUCLEOTIDE SEQUENCE [LARGE SCALE GENOMIC DNA]</scope>
    <source>
        <strain evidence="1 2">MA18</strain>
    </source>
</reference>
<accession>A0A4U7JHC3</accession>
<dbReference type="OrthoDB" id="1738498at2"/>